<keyword evidence="7" id="KW-0969">Cilium</keyword>
<dbReference type="KEGG" id="tcd:AAIA72_04080"/>
<dbReference type="InterPro" id="IPR036584">
    <property type="entry name" value="FliS_sf"/>
</dbReference>
<dbReference type="EMBL" id="CP154858">
    <property type="protein sequence ID" value="XDT73166.1"/>
    <property type="molecule type" value="Genomic_DNA"/>
</dbReference>
<evidence type="ECO:0000313" key="7">
    <source>
        <dbReference type="EMBL" id="XDT73166.1"/>
    </source>
</evidence>
<dbReference type="CDD" id="cd16098">
    <property type="entry name" value="FliS"/>
    <property type="match status" value="1"/>
</dbReference>
<dbReference type="Gene3D" id="1.20.120.340">
    <property type="entry name" value="Flagellar protein FliS"/>
    <property type="match status" value="1"/>
</dbReference>
<keyword evidence="3 6" id="KW-0963">Cytoplasm</keyword>
<keyword evidence="4 6" id="KW-1005">Bacterial flagellum biogenesis</keyword>
<comment type="similarity">
    <text evidence="2 6">Belongs to the FliS family.</text>
</comment>
<evidence type="ECO:0000256" key="4">
    <source>
        <dbReference type="ARBA" id="ARBA00022795"/>
    </source>
</evidence>
<dbReference type="AlphaFoldDB" id="A0AB39UY41"/>
<dbReference type="Pfam" id="PF02561">
    <property type="entry name" value="FliS"/>
    <property type="match status" value="1"/>
</dbReference>
<comment type="subcellular location">
    <subcellularLocation>
        <location evidence="1 6">Cytoplasm</location>
        <location evidence="1 6">Cytosol</location>
    </subcellularLocation>
</comment>
<dbReference type="GO" id="GO:0044780">
    <property type="term" value="P:bacterial-type flagellum assembly"/>
    <property type="evidence" value="ECO:0007669"/>
    <property type="project" value="InterPro"/>
</dbReference>
<dbReference type="PIRSF" id="PIRSF039090">
    <property type="entry name" value="Flis"/>
    <property type="match status" value="1"/>
</dbReference>
<dbReference type="GO" id="GO:0005829">
    <property type="term" value="C:cytosol"/>
    <property type="evidence" value="ECO:0007669"/>
    <property type="project" value="UniProtKB-SubCell"/>
</dbReference>
<evidence type="ECO:0000256" key="1">
    <source>
        <dbReference type="ARBA" id="ARBA00004514"/>
    </source>
</evidence>
<dbReference type="NCBIfam" id="TIGR00208">
    <property type="entry name" value="fliS"/>
    <property type="match status" value="1"/>
</dbReference>
<evidence type="ECO:0000256" key="3">
    <source>
        <dbReference type="ARBA" id="ARBA00022490"/>
    </source>
</evidence>
<organism evidence="7">
    <name type="scientific">Thermohahella caldifontis</name>
    <dbReference type="NCBI Taxonomy" id="3142973"/>
    <lineage>
        <taxon>Bacteria</taxon>
        <taxon>Pseudomonadati</taxon>
        <taxon>Pseudomonadota</taxon>
        <taxon>Gammaproteobacteria</taxon>
        <taxon>Oceanospirillales</taxon>
        <taxon>Hahellaceae</taxon>
        <taxon>Thermohahella</taxon>
    </lineage>
</organism>
<dbReference type="RefSeq" id="WP_369602160.1">
    <property type="nucleotide sequence ID" value="NZ_CP154858.1"/>
</dbReference>
<sequence length="132" mass="14890">MMNAVSQYQAVNSQTSIVDADRHKLIQLLYDGALERISMARAQITAKNYEGKNRLINKAIEIIGGLRGFLDKEKGGELADNLDALYDYMERRLFEANLKNDVAILEEVAGHLRQIRDAWAAIREEALEQGLV</sequence>
<keyword evidence="5" id="KW-0143">Chaperone</keyword>
<dbReference type="InterPro" id="IPR003713">
    <property type="entry name" value="FliS"/>
</dbReference>
<dbReference type="PANTHER" id="PTHR34773:SF1">
    <property type="entry name" value="FLAGELLAR SECRETION CHAPERONE FLIS"/>
    <property type="match status" value="1"/>
</dbReference>
<keyword evidence="7" id="KW-0966">Cell projection</keyword>
<evidence type="ECO:0000256" key="5">
    <source>
        <dbReference type="ARBA" id="ARBA00023186"/>
    </source>
</evidence>
<accession>A0AB39UY41</accession>
<reference evidence="7" key="1">
    <citation type="submission" date="2024-05" db="EMBL/GenBank/DDBJ databases">
        <title>Genome sequencing of novel strain.</title>
        <authorList>
            <person name="Ganbat D."/>
            <person name="Ganbat S."/>
            <person name="Lee S.-J."/>
        </authorList>
    </citation>
    <scope>NUCLEOTIDE SEQUENCE</scope>
    <source>
        <strain evidence="7">SMD15-11</strain>
    </source>
</reference>
<name>A0AB39UY41_9GAMM</name>
<proteinExistence type="inferred from homology"/>
<evidence type="ECO:0000256" key="6">
    <source>
        <dbReference type="PIRNR" id="PIRNR039090"/>
    </source>
</evidence>
<protein>
    <recommendedName>
        <fullName evidence="6">Flagellar secretion chaperone FliS</fullName>
    </recommendedName>
</protein>
<dbReference type="SUPFAM" id="SSF101116">
    <property type="entry name" value="Flagellar export chaperone FliS"/>
    <property type="match status" value="1"/>
</dbReference>
<gene>
    <name evidence="7" type="primary">fliS</name>
    <name evidence="7" type="ORF">AAIA72_04080</name>
</gene>
<dbReference type="PANTHER" id="PTHR34773">
    <property type="entry name" value="FLAGELLAR SECRETION CHAPERONE FLIS"/>
    <property type="match status" value="1"/>
</dbReference>
<evidence type="ECO:0000256" key="2">
    <source>
        <dbReference type="ARBA" id="ARBA00008787"/>
    </source>
</evidence>
<dbReference type="GO" id="GO:0071973">
    <property type="term" value="P:bacterial-type flagellum-dependent cell motility"/>
    <property type="evidence" value="ECO:0007669"/>
    <property type="project" value="TreeGrafter"/>
</dbReference>
<keyword evidence="7" id="KW-0282">Flagellum</keyword>